<comment type="similarity">
    <text evidence="1">Belongs to the bacterial solute-binding protein ModA family.</text>
</comment>
<proteinExistence type="inferred from homology"/>
<dbReference type="CDD" id="cd13539">
    <property type="entry name" value="PBP2_AvModA"/>
    <property type="match status" value="1"/>
</dbReference>
<dbReference type="InterPro" id="IPR050682">
    <property type="entry name" value="ModA/WtpA"/>
</dbReference>
<evidence type="ECO:0000256" key="2">
    <source>
        <dbReference type="ARBA" id="ARBA00022723"/>
    </source>
</evidence>
<comment type="caution">
    <text evidence="6">The sequence shown here is derived from an EMBL/GenBank/DDBJ whole genome shotgun (WGS) entry which is preliminary data.</text>
</comment>
<evidence type="ECO:0000313" key="7">
    <source>
        <dbReference type="Proteomes" id="UP001161160"/>
    </source>
</evidence>
<feature type="signal peptide" evidence="5">
    <location>
        <begin position="1"/>
        <end position="22"/>
    </location>
</feature>
<keyword evidence="2 4" id="KW-0479">Metal-binding</keyword>
<feature type="chain" id="PRO_5041438868" evidence="5">
    <location>
        <begin position="23"/>
        <end position="251"/>
    </location>
</feature>
<dbReference type="GO" id="GO:0046872">
    <property type="term" value="F:metal ion binding"/>
    <property type="evidence" value="ECO:0007669"/>
    <property type="project" value="UniProtKB-KW"/>
</dbReference>
<dbReference type="Gene3D" id="3.40.190.10">
    <property type="entry name" value="Periplasmic binding protein-like II"/>
    <property type="match status" value="2"/>
</dbReference>
<evidence type="ECO:0000256" key="3">
    <source>
        <dbReference type="ARBA" id="ARBA00022729"/>
    </source>
</evidence>
<dbReference type="RefSeq" id="WP_198929263.1">
    <property type="nucleotide sequence ID" value="NZ_JARXVV010000005.1"/>
</dbReference>
<feature type="binding site" evidence="4">
    <location>
        <position position="169"/>
    </location>
    <ligand>
        <name>molybdate</name>
        <dbReference type="ChEBI" id="CHEBI:36264"/>
    </ligand>
</feature>
<dbReference type="AlphaFoldDB" id="A0AA43M8Q7"/>
<organism evidence="6 7">
    <name type="scientific">Polynucleobacter sphagniphilus</name>
    <dbReference type="NCBI Taxonomy" id="1743169"/>
    <lineage>
        <taxon>Bacteria</taxon>
        <taxon>Pseudomonadati</taxon>
        <taxon>Pseudomonadota</taxon>
        <taxon>Betaproteobacteria</taxon>
        <taxon>Burkholderiales</taxon>
        <taxon>Burkholderiaceae</taxon>
        <taxon>Polynucleobacter</taxon>
    </lineage>
</organism>
<dbReference type="SUPFAM" id="SSF53850">
    <property type="entry name" value="Periplasmic binding protein-like II"/>
    <property type="match status" value="1"/>
</dbReference>
<reference evidence="6" key="1">
    <citation type="submission" date="2023-04" db="EMBL/GenBank/DDBJ databases">
        <title>Genome Encyclopedia of Bacteria and Archaea VI: Functional Genomics of Type Strains.</title>
        <authorList>
            <person name="Whitman W."/>
        </authorList>
    </citation>
    <scope>NUCLEOTIDE SEQUENCE</scope>
    <source>
        <strain evidence="6">Enz.4-51</strain>
    </source>
</reference>
<dbReference type="GeneID" id="83595346"/>
<evidence type="ECO:0000256" key="5">
    <source>
        <dbReference type="SAM" id="SignalP"/>
    </source>
</evidence>
<dbReference type="PANTHER" id="PTHR30632:SF14">
    <property type="entry name" value="TUNGSTATE_MOLYBDATE_CHROMATE-BINDING PROTEIN MODA"/>
    <property type="match status" value="1"/>
</dbReference>
<keyword evidence="3 5" id="KW-0732">Signal</keyword>
<dbReference type="Pfam" id="PF13531">
    <property type="entry name" value="SBP_bac_11"/>
    <property type="match status" value="1"/>
</dbReference>
<dbReference type="EMBL" id="JARXYA010000002">
    <property type="protein sequence ID" value="MDH6503144.1"/>
    <property type="molecule type" value="Genomic_DNA"/>
</dbReference>
<dbReference type="Proteomes" id="UP001161160">
    <property type="component" value="Unassembled WGS sequence"/>
</dbReference>
<dbReference type="PIRSF" id="PIRSF004846">
    <property type="entry name" value="ModA"/>
    <property type="match status" value="1"/>
</dbReference>
<gene>
    <name evidence="6" type="ORF">M2127_000431</name>
</gene>
<dbReference type="NCBIfam" id="TIGR01256">
    <property type="entry name" value="modA"/>
    <property type="match status" value="1"/>
</dbReference>
<dbReference type="PANTHER" id="PTHR30632">
    <property type="entry name" value="MOLYBDATE-BINDING PERIPLASMIC PROTEIN"/>
    <property type="match status" value="1"/>
</dbReference>
<protein>
    <submittedName>
        <fullName evidence="6">Molybdate transport system substrate-binding protein</fullName>
    </submittedName>
</protein>
<keyword evidence="4" id="KW-0500">Molybdenum</keyword>
<dbReference type="GO" id="GO:0015689">
    <property type="term" value="P:molybdate ion transport"/>
    <property type="evidence" value="ECO:0007669"/>
    <property type="project" value="InterPro"/>
</dbReference>
<feature type="binding site" evidence="4">
    <location>
        <position position="59"/>
    </location>
    <ligand>
        <name>molybdate</name>
        <dbReference type="ChEBI" id="CHEBI:36264"/>
    </ligand>
</feature>
<evidence type="ECO:0000313" key="6">
    <source>
        <dbReference type="EMBL" id="MDH6503144.1"/>
    </source>
</evidence>
<name>A0AA43M8Q7_9BURK</name>
<dbReference type="GO" id="GO:0030973">
    <property type="term" value="F:molybdate ion binding"/>
    <property type="evidence" value="ECO:0007669"/>
    <property type="project" value="InterPro"/>
</dbReference>
<evidence type="ECO:0000256" key="1">
    <source>
        <dbReference type="ARBA" id="ARBA00009175"/>
    </source>
</evidence>
<sequence>MMPLFKLLLMLIALAFSQMTFAQNITIAVASNMKPAFEEMYADFSQAHPNKMRIVYGSSGNLSAQIRQGAPFSLFIAADESFPQRLSQEGLTRDGGVVYAIGQLALIVSRVSGTHLEKGVTFEFVLAKANKVAIANPDLAPYGKAAVQYLKAAKLWDGVKDKLVFGENISIPTVYVSTGVASAGFTALSLAQAPELAQTIQFIALPPDMYQPIKQRMVLLKNPPAPALELYDYMQSAAAKNILIKHGYLAP</sequence>
<dbReference type="InterPro" id="IPR005950">
    <property type="entry name" value="ModA"/>
</dbReference>
<accession>A0AA43M8Q7</accession>
<evidence type="ECO:0000256" key="4">
    <source>
        <dbReference type="PIRSR" id="PIRSR004846-1"/>
    </source>
</evidence>
<keyword evidence="7" id="KW-1185">Reference proteome</keyword>
<dbReference type="InterPro" id="IPR044084">
    <property type="entry name" value="AvModA-like_subst-bd"/>
</dbReference>